<dbReference type="EMBL" id="PGOL01000036">
    <property type="protein sequence ID" value="PKI78769.1"/>
    <property type="molecule type" value="Genomic_DNA"/>
</dbReference>
<gene>
    <name evidence="9" type="ORF">CRG98_000836</name>
</gene>
<dbReference type="STRING" id="22663.A0A2I0LDM9"/>
<proteinExistence type="predicted"/>
<dbReference type="GO" id="GO:0000139">
    <property type="term" value="C:Golgi membrane"/>
    <property type="evidence" value="ECO:0007669"/>
    <property type="project" value="UniProtKB-SubCell"/>
</dbReference>
<keyword evidence="7 8" id="KW-0472">Membrane</keyword>
<comment type="subcellular location">
    <subcellularLocation>
        <location evidence="1">Golgi apparatus membrane</location>
    </subcellularLocation>
</comment>
<feature type="transmembrane region" description="Helical" evidence="8">
    <location>
        <begin position="66"/>
        <end position="84"/>
    </location>
</feature>
<evidence type="ECO:0000256" key="6">
    <source>
        <dbReference type="ARBA" id="ARBA00023034"/>
    </source>
</evidence>
<evidence type="ECO:0000256" key="5">
    <source>
        <dbReference type="ARBA" id="ARBA00022989"/>
    </source>
</evidence>
<name>A0A2I0LDM9_PUNGR</name>
<sequence>MDLAVRASLCGWKFVYLGDLQKIEFWKKLHVIYSSFFVQKIIASMITFFFYCVVLPLTIFIPEVEAPVWGSFYIPSIIAILTSVGTPRIHLLELGFGVFLFTCACYDYMYGKHHYYVYLFLQVITFLIVGFGCIGIIVP</sequence>
<evidence type="ECO:0000256" key="8">
    <source>
        <dbReference type="SAM" id="Phobius"/>
    </source>
</evidence>
<organism evidence="9 10">
    <name type="scientific">Punica granatum</name>
    <name type="common">Pomegranate</name>
    <dbReference type="NCBI Taxonomy" id="22663"/>
    <lineage>
        <taxon>Eukaryota</taxon>
        <taxon>Viridiplantae</taxon>
        <taxon>Streptophyta</taxon>
        <taxon>Embryophyta</taxon>
        <taxon>Tracheophyta</taxon>
        <taxon>Spermatophyta</taxon>
        <taxon>Magnoliopsida</taxon>
        <taxon>eudicotyledons</taxon>
        <taxon>Gunneridae</taxon>
        <taxon>Pentapetalae</taxon>
        <taxon>rosids</taxon>
        <taxon>malvids</taxon>
        <taxon>Myrtales</taxon>
        <taxon>Lythraceae</taxon>
        <taxon>Punica</taxon>
    </lineage>
</organism>
<accession>A0A2I0LDM9</accession>
<keyword evidence="6" id="KW-0333">Golgi apparatus</keyword>
<dbReference type="Proteomes" id="UP000233551">
    <property type="component" value="Unassembled WGS sequence"/>
</dbReference>
<keyword evidence="3" id="KW-0808">Transferase</keyword>
<keyword evidence="2" id="KW-0328">Glycosyltransferase</keyword>
<keyword evidence="10" id="KW-1185">Reference proteome</keyword>
<feature type="transmembrane region" description="Helical" evidence="8">
    <location>
        <begin position="91"/>
        <end position="109"/>
    </location>
</feature>
<evidence type="ECO:0000256" key="3">
    <source>
        <dbReference type="ARBA" id="ARBA00022679"/>
    </source>
</evidence>
<dbReference type="GO" id="GO:0051753">
    <property type="term" value="F:mannan synthase activity"/>
    <property type="evidence" value="ECO:0007669"/>
    <property type="project" value="TreeGrafter"/>
</dbReference>
<evidence type="ECO:0000256" key="7">
    <source>
        <dbReference type="ARBA" id="ARBA00023136"/>
    </source>
</evidence>
<protein>
    <submittedName>
        <fullName evidence="9">Uncharacterized protein</fullName>
    </submittedName>
</protein>
<keyword evidence="5 8" id="KW-1133">Transmembrane helix</keyword>
<dbReference type="PANTHER" id="PTHR32044:SF17">
    <property type="entry name" value="GLUCOMANNAN 4-BETA-MANNOSYLTRANSFERASE 2"/>
    <property type="match status" value="1"/>
</dbReference>
<evidence type="ECO:0000313" key="10">
    <source>
        <dbReference type="Proteomes" id="UP000233551"/>
    </source>
</evidence>
<feature type="transmembrane region" description="Helical" evidence="8">
    <location>
        <begin position="115"/>
        <end position="138"/>
    </location>
</feature>
<reference evidence="9 10" key="1">
    <citation type="submission" date="2017-11" db="EMBL/GenBank/DDBJ databases">
        <title>De-novo sequencing of pomegranate (Punica granatum L.) genome.</title>
        <authorList>
            <person name="Akparov Z."/>
            <person name="Amiraslanov A."/>
            <person name="Hajiyeva S."/>
            <person name="Abbasov M."/>
            <person name="Kaur K."/>
            <person name="Hamwieh A."/>
            <person name="Solovyev V."/>
            <person name="Salamov A."/>
            <person name="Braich B."/>
            <person name="Kosarev P."/>
            <person name="Mahmoud A."/>
            <person name="Hajiyev E."/>
            <person name="Babayeva S."/>
            <person name="Izzatullayeva V."/>
            <person name="Mammadov A."/>
            <person name="Mammadov A."/>
            <person name="Sharifova S."/>
            <person name="Ojaghi J."/>
            <person name="Eynullazada K."/>
            <person name="Bayramov B."/>
            <person name="Abdulazimova A."/>
            <person name="Shahmuradov I."/>
        </authorList>
    </citation>
    <scope>NUCLEOTIDE SEQUENCE [LARGE SCALE GENOMIC DNA]</scope>
    <source>
        <strain evidence="10">cv. AG2017</strain>
        <tissue evidence="9">Leaf</tissue>
    </source>
</reference>
<comment type="caution">
    <text evidence="9">The sequence shown here is derived from an EMBL/GenBank/DDBJ whole genome shotgun (WGS) entry which is preliminary data.</text>
</comment>
<dbReference type="AlphaFoldDB" id="A0A2I0LDM9"/>
<feature type="transmembrane region" description="Helical" evidence="8">
    <location>
        <begin position="37"/>
        <end position="60"/>
    </location>
</feature>
<evidence type="ECO:0000313" key="9">
    <source>
        <dbReference type="EMBL" id="PKI78769.1"/>
    </source>
</evidence>
<dbReference type="PANTHER" id="PTHR32044">
    <property type="entry name" value="GLUCOMANNAN 4-BETA-MANNOSYLTRANSFERASE 9"/>
    <property type="match status" value="1"/>
</dbReference>
<evidence type="ECO:0000256" key="1">
    <source>
        <dbReference type="ARBA" id="ARBA00004394"/>
    </source>
</evidence>
<evidence type="ECO:0000256" key="2">
    <source>
        <dbReference type="ARBA" id="ARBA00022676"/>
    </source>
</evidence>
<evidence type="ECO:0000256" key="4">
    <source>
        <dbReference type="ARBA" id="ARBA00022692"/>
    </source>
</evidence>
<keyword evidence="4 8" id="KW-0812">Transmembrane</keyword>